<keyword evidence="3" id="KW-1185">Reference proteome</keyword>
<dbReference type="EMBL" id="BGZK01001251">
    <property type="protein sequence ID" value="GBP75499.1"/>
    <property type="molecule type" value="Genomic_DNA"/>
</dbReference>
<accession>A0A4C1YLH7</accession>
<evidence type="ECO:0000313" key="3">
    <source>
        <dbReference type="Proteomes" id="UP000299102"/>
    </source>
</evidence>
<feature type="region of interest" description="Disordered" evidence="1">
    <location>
        <begin position="1"/>
        <end position="26"/>
    </location>
</feature>
<name>A0A4C1YLH7_EUMVA</name>
<evidence type="ECO:0000313" key="2">
    <source>
        <dbReference type="EMBL" id="GBP75499.1"/>
    </source>
</evidence>
<dbReference type="Proteomes" id="UP000299102">
    <property type="component" value="Unassembled WGS sequence"/>
</dbReference>
<reference evidence="2 3" key="1">
    <citation type="journal article" date="2019" name="Commun. Biol.">
        <title>The bagworm genome reveals a unique fibroin gene that provides high tensile strength.</title>
        <authorList>
            <person name="Kono N."/>
            <person name="Nakamura H."/>
            <person name="Ohtoshi R."/>
            <person name="Tomita M."/>
            <person name="Numata K."/>
            <person name="Arakawa K."/>
        </authorList>
    </citation>
    <scope>NUCLEOTIDE SEQUENCE [LARGE SCALE GENOMIC DNA]</scope>
</reference>
<proteinExistence type="predicted"/>
<organism evidence="2 3">
    <name type="scientific">Eumeta variegata</name>
    <name type="common">Bagworm moth</name>
    <name type="synonym">Eumeta japonica</name>
    <dbReference type="NCBI Taxonomy" id="151549"/>
    <lineage>
        <taxon>Eukaryota</taxon>
        <taxon>Metazoa</taxon>
        <taxon>Ecdysozoa</taxon>
        <taxon>Arthropoda</taxon>
        <taxon>Hexapoda</taxon>
        <taxon>Insecta</taxon>
        <taxon>Pterygota</taxon>
        <taxon>Neoptera</taxon>
        <taxon>Endopterygota</taxon>
        <taxon>Lepidoptera</taxon>
        <taxon>Glossata</taxon>
        <taxon>Ditrysia</taxon>
        <taxon>Tineoidea</taxon>
        <taxon>Psychidae</taxon>
        <taxon>Oiketicinae</taxon>
        <taxon>Eumeta</taxon>
    </lineage>
</organism>
<sequence length="143" mass="15860">MTSKIESSNARVAMHDARTQTQRKRTSACTTTIAFHQLPRPRSSAIIQPANVINIKKPVKKVRYAVTPRLMTSSVTRSLVHPNPHRAAVESLRVTNHSVRREKVVAEYVLGKLVGPRRRRATAGTPPQVRNDLQLACAPSRGP</sequence>
<gene>
    <name evidence="2" type="ORF">EVAR_58780_1</name>
</gene>
<comment type="caution">
    <text evidence="2">The sequence shown here is derived from an EMBL/GenBank/DDBJ whole genome shotgun (WGS) entry which is preliminary data.</text>
</comment>
<evidence type="ECO:0000256" key="1">
    <source>
        <dbReference type="SAM" id="MobiDB-lite"/>
    </source>
</evidence>
<dbReference type="AlphaFoldDB" id="A0A4C1YLH7"/>
<protein>
    <submittedName>
        <fullName evidence="2">Uncharacterized protein</fullName>
    </submittedName>
</protein>
<feature type="compositionally biased region" description="Polar residues" evidence="1">
    <location>
        <begin position="1"/>
        <end position="10"/>
    </location>
</feature>